<dbReference type="GO" id="GO:0046872">
    <property type="term" value="F:metal ion binding"/>
    <property type="evidence" value="ECO:0007669"/>
    <property type="project" value="UniProtKB-KW"/>
</dbReference>
<dbReference type="PANTHER" id="PTHR43344">
    <property type="entry name" value="PHOSPHOSERINE PHOSPHATASE"/>
    <property type="match status" value="1"/>
</dbReference>
<comment type="similarity">
    <text evidence="1">Belongs to the HAD-like hydrolase superfamily. SerB family.</text>
</comment>
<sequence length="209" mass="24711">MKKKIAIFDIDETIIKKDSMFLFVLYGLKKKPWTLFNLFTIVVVTALYKLKLMKVEKVKGSFFYAIRFFEQSELEKFYNDVLVPNIYQEALQELQNKKEQDYHVLLVSASPHAYVKYFNNLPYVDAVIGTELVQQNGRYINVIEGYNCKGEEKVVRIRQYLADKDIQIDYEQSSAYSDSLTDMPMFQLVKTRYLINKRSDGLEELNWQM</sequence>
<dbReference type="InterPro" id="IPR006385">
    <property type="entry name" value="HAD_hydro_SerB1"/>
</dbReference>
<keyword evidence="4" id="KW-0460">Magnesium</keyword>
<evidence type="ECO:0000256" key="1">
    <source>
        <dbReference type="ARBA" id="ARBA00009184"/>
    </source>
</evidence>
<protein>
    <submittedName>
        <fullName evidence="5">HAD-IB family hydrolase</fullName>
    </submittedName>
</protein>
<gene>
    <name evidence="5" type="ORF">NAG76_01545</name>
</gene>
<dbReference type="InterPro" id="IPR023214">
    <property type="entry name" value="HAD_sf"/>
</dbReference>
<dbReference type="PANTHER" id="PTHR43344:SF13">
    <property type="entry name" value="PHOSPHATASE RV3661-RELATED"/>
    <property type="match status" value="1"/>
</dbReference>
<dbReference type="SUPFAM" id="SSF56784">
    <property type="entry name" value="HAD-like"/>
    <property type="match status" value="1"/>
</dbReference>
<name>A0A9J6ZFM4_9BACL</name>
<dbReference type="Gene3D" id="3.40.50.1000">
    <property type="entry name" value="HAD superfamily/HAD-like"/>
    <property type="match status" value="1"/>
</dbReference>
<reference evidence="5" key="1">
    <citation type="submission" date="2022-05" db="EMBL/GenBank/DDBJ databases">
        <title>Novel bacterial taxa in a minimal lignocellulolytic consortium and its capacity to transform plastics disclosed by genome-resolved metagenomics.</title>
        <authorList>
            <person name="Rodriguez C.A.D."/>
            <person name="Diaz-Garcia L."/>
            <person name="Herrera K."/>
            <person name="Tarazona N.A."/>
            <person name="Sproer C."/>
            <person name="Overmann J."/>
            <person name="Jimenez D.J."/>
        </authorList>
    </citation>
    <scope>NUCLEOTIDE SEQUENCE</scope>
    <source>
        <strain evidence="5">MAG5</strain>
    </source>
</reference>
<dbReference type="AlphaFoldDB" id="A0A9J6ZFM4"/>
<evidence type="ECO:0000313" key="6">
    <source>
        <dbReference type="Proteomes" id="UP001056756"/>
    </source>
</evidence>
<dbReference type="Pfam" id="PF12710">
    <property type="entry name" value="HAD"/>
    <property type="match status" value="1"/>
</dbReference>
<evidence type="ECO:0000256" key="3">
    <source>
        <dbReference type="ARBA" id="ARBA00022801"/>
    </source>
</evidence>
<evidence type="ECO:0000313" key="5">
    <source>
        <dbReference type="EMBL" id="URN94970.1"/>
    </source>
</evidence>
<dbReference type="GO" id="GO:0016787">
    <property type="term" value="F:hydrolase activity"/>
    <property type="evidence" value="ECO:0007669"/>
    <property type="project" value="UniProtKB-KW"/>
</dbReference>
<dbReference type="InterPro" id="IPR036412">
    <property type="entry name" value="HAD-like_sf"/>
</dbReference>
<accession>A0A9J6ZFM4</accession>
<dbReference type="NCBIfam" id="TIGR01488">
    <property type="entry name" value="HAD-SF-IB"/>
    <property type="match status" value="1"/>
</dbReference>
<keyword evidence="2" id="KW-0479">Metal-binding</keyword>
<evidence type="ECO:0000256" key="4">
    <source>
        <dbReference type="ARBA" id="ARBA00022842"/>
    </source>
</evidence>
<evidence type="ECO:0000256" key="2">
    <source>
        <dbReference type="ARBA" id="ARBA00022723"/>
    </source>
</evidence>
<dbReference type="EMBL" id="CP097899">
    <property type="protein sequence ID" value="URN94970.1"/>
    <property type="molecule type" value="Genomic_DNA"/>
</dbReference>
<dbReference type="InterPro" id="IPR050582">
    <property type="entry name" value="HAD-like_SerB"/>
</dbReference>
<proteinExistence type="inferred from homology"/>
<organism evidence="5 6">
    <name type="scientific">Candidatus Pristimantibacillus lignocellulolyticus</name>
    <dbReference type="NCBI Taxonomy" id="2994561"/>
    <lineage>
        <taxon>Bacteria</taxon>
        <taxon>Bacillati</taxon>
        <taxon>Bacillota</taxon>
        <taxon>Bacilli</taxon>
        <taxon>Bacillales</taxon>
        <taxon>Paenibacillaceae</taxon>
        <taxon>Candidatus Pristimantibacillus</taxon>
    </lineage>
</organism>
<dbReference type="Proteomes" id="UP001056756">
    <property type="component" value="Chromosome"/>
</dbReference>
<dbReference type="Gene3D" id="1.20.1440.100">
    <property type="entry name" value="SG protein - dephosphorylation function"/>
    <property type="match status" value="1"/>
</dbReference>
<dbReference type="KEGG" id="plig:NAG76_01545"/>
<dbReference type="NCBIfam" id="TIGR01490">
    <property type="entry name" value="HAD-SF-IB-hyp1"/>
    <property type="match status" value="1"/>
</dbReference>
<keyword evidence="3 5" id="KW-0378">Hydrolase</keyword>